<dbReference type="AlphaFoldDB" id="A0A2T3A8E4"/>
<proteinExistence type="predicted"/>
<dbReference type="InParanoid" id="A0A2T3A8E4"/>
<dbReference type="Proteomes" id="UP000241462">
    <property type="component" value="Unassembled WGS sequence"/>
</dbReference>
<evidence type="ECO:0000313" key="1">
    <source>
        <dbReference type="EMBL" id="PSR85721.1"/>
    </source>
</evidence>
<accession>A0A2T3A8E4</accession>
<keyword evidence="2" id="KW-1185">Reference proteome</keyword>
<sequence length="154" mass="16610">MSTKATPILVAGRGESVATVVVEHIQPEYEVIHVALAANIENELPLLLQNKIPEDDKRSSFLGSGNWSTPPKAVVFGGAFTDDLIEKLQKLVAETKGSRNIPWLRVNAKIVGPAPGTPEYAISVSLKVKEALQRFEAEGKLDVDGEGPGEVLWV</sequence>
<gene>
    <name evidence="1" type="ORF">BD289DRAFT_453124</name>
</gene>
<name>A0A2T3A8E4_9PEZI</name>
<dbReference type="EMBL" id="KZ678438">
    <property type="protein sequence ID" value="PSR85721.1"/>
    <property type="molecule type" value="Genomic_DNA"/>
</dbReference>
<evidence type="ECO:0000313" key="2">
    <source>
        <dbReference type="Proteomes" id="UP000241462"/>
    </source>
</evidence>
<organism evidence="1 2">
    <name type="scientific">Coniella lustricola</name>
    <dbReference type="NCBI Taxonomy" id="2025994"/>
    <lineage>
        <taxon>Eukaryota</taxon>
        <taxon>Fungi</taxon>
        <taxon>Dikarya</taxon>
        <taxon>Ascomycota</taxon>
        <taxon>Pezizomycotina</taxon>
        <taxon>Sordariomycetes</taxon>
        <taxon>Sordariomycetidae</taxon>
        <taxon>Diaporthales</taxon>
        <taxon>Schizoparmaceae</taxon>
        <taxon>Coniella</taxon>
    </lineage>
</organism>
<reference evidence="1 2" key="1">
    <citation type="journal article" date="2018" name="Mycol. Prog.">
        <title>Coniella lustricola, a new species from submerged detritus.</title>
        <authorList>
            <person name="Raudabaugh D.B."/>
            <person name="Iturriaga T."/>
            <person name="Carver A."/>
            <person name="Mondo S."/>
            <person name="Pangilinan J."/>
            <person name="Lipzen A."/>
            <person name="He G."/>
            <person name="Amirebrahimi M."/>
            <person name="Grigoriev I.V."/>
            <person name="Miller A.N."/>
        </authorList>
    </citation>
    <scope>NUCLEOTIDE SEQUENCE [LARGE SCALE GENOMIC DNA]</scope>
    <source>
        <strain evidence="1 2">B22-T-1</strain>
    </source>
</reference>
<dbReference type="OrthoDB" id="3649348at2759"/>
<protein>
    <submittedName>
        <fullName evidence="1">Uncharacterized protein</fullName>
    </submittedName>
</protein>